<protein>
    <submittedName>
        <fullName evidence="2">Transposase</fullName>
    </submittedName>
</protein>
<feature type="region of interest" description="Disordered" evidence="1">
    <location>
        <begin position="33"/>
        <end position="85"/>
    </location>
</feature>
<dbReference type="AlphaFoldDB" id="A0A7M3T776"/>
<sequence length="114" mass="12669">MNGEIFHSLRESQTLIGGWRRHYNIGRLLSALGQRPPAPEATAPMDQRRTMRRPRTCTAQVGPLQPPLRASQRSGRTNYGCRNTPHADAPVPALSLLFLLPIRAIGVMSGRRAF</sequence>
<organism evidence="2 3">
    <name type="scientific">Pikeienuella piscinae</name>
    <dbReference type="NCBI Taxonomy" id="2748098"/>
    <lineage>
        <taxon>Bacteria</taxon>
        <taxon>Pseudomonadati</taxon>
        <taxon>Pseudomonadota</taxon>
        <taxon>Alphaproteobacteria</taxon>
        <taxon>Rhodobacterales</taxon>
        <taxon>Paracoccaceae</taxon>
        <taxon>Pikeienuella</taxon>
    </lineage>
</organism>
<reference evidence="2 3" key="1">
    <citation type="submission" date="2020-02" db="EMBL/GenBank/DDBJ databases">
        <title>complete genome sequence of Rhodobacteraceae bacterium.</title>
        <authorList>
            <person name="Park J."/>
            <person name="Kim Y.-S."/>
            <person name="Kim K.-H."/>
        </authorList>
    </citation>
    <scope>NUCLEOTIDE SEQUENCE [LARGE SCALE GENOMIC DNA]</scope>
    <source>
        <strain evidence="2 3">RR4-56</strain>
    </source>
</reference>
<evidence type="ECO:0000313" key="3">
    <source>
        <dbReference type="Proteomes" id="UP000503336"/>
    </source>
</evidence>
<keyword evidence="3" id="KW-1185">Reference proteome</keyword>
<dbReference type="EMBL" id="CP049056">
    <property type="protein sequence ID" value="QIE57857.1"/>
    <property type="molecule type" value="Genomic_DNA"/>
</dbReference>
<accession>A0A7M3T776</accession>
<name>A0A7M3T776_9RHOB</name>
<gene>
    <name evidence="2" type="ORF">G5B40_11375</name>
</gene>
<feature type="compositionally biased region" description="Polar residues" evidence="1">
    <location>
        <begin position="71"/>
        <end position="81"/>
    </location>
</feature>
<evidence type="ECO:0000256" key="1">
    <source>
        <dbReference type="SAM" id="MobiDB-lite"/>
    </source>
</evidence>
<evidence type="ECO:0000313" key="2">
    <source>
        <dbReference type="EMBL" id="QIE57857.1"/>
    </source>
</evidence>
<proteinExistence type="predicted"/>
<dbReference type="KEGG" id="hdh:G5B40_11375"/>
<dbReference type="Proteomes" id="UP000503336">
    <property type="component" value="Chromosome"/>
</dbReference>